<keyword evidence="2" id="KW-0812">Transmembrane</keyword>
<keyword evidence="4" id="KW-1185">Reference proteome</keyword>
<dbReference type="OrthoDB" id="2193793at2759"/>
<evidence type="ECO:0000313" key="4">
    <source>
        <dbReference type="Proteomes" id="UP000001058"/>
    </source>
</evidence>
<dbReference type="SUPFAM" id="SSF53756">
    <property type="entry name" value="UDP-Glycosyltransferase/glycogen phosphorylase"/>
    <property type="match status" value="2"/>
</dbReference>
<feature type="region of interest" description="Disordered" evidence="1">
    <location>
        <begin position="354"/>
        <end position="385"/>
    </location>
</feature>
<sequence length="596" mass="64833">MNAALRSTCSSSCALAKISTNNALCSLPRFCAQPFCGSALVTRAVSKPKFDYEEILVPSHVCRSMDPRGGGKAASGFQFNVAYAAIVGAYGLLFLFKNPYIFAALSILTIIPQNSAITSLNSLVILFYDSGLFMNFAEAVYCVRLMTCSFGVEATGYVRSLLREQLLPSRRLHVGLLQNDCVDQQGGLMEERDHTQLLELHGSPSEPAIVVCHNLPPFLGRPTPRWRSCEPCPPPGLRELVRIPADFVAALNSMDEIWVPTEASRIALSNSGVVRSLHVVPLGIDTQELDRTRVRPTALPPPNAVQVFGPLSGRKPSFAFISVFKWELRKGYDVLLRAFLEEFGAASRHQVSAPERFREEDSDFSGTAKAKHRSHQPSGSALRPTGVQALTKTAAATGDCEDPDVALYILTKPFLPGEPGPGLEGMRGVMVVTGSCYQRLGGHGRFRQIASFRRALAGARVRGLPITEAMSLGLTVIATNWSGPSAYLDEEVGYPLSYRLEAVPSSEPYWYQGSQWAEPSVIHLRQLMRTVASCSGRGDAKARGEAARQRVIERYSQPVVARLVAAELRRIADLTPIRGQGAGARLGKGFLKAELG</sequence>
<evidence type="ECO:0000313" key="3">
    <source>
        <dbReference type="EMBL" id="EFJ50257.1"/>
    </source>
</evidence>
<gene>
    <name evidence="3" type="ORF">VOLCADRAFT_104071</name>
</gene>
<dbReference type="Proteomes" id="UP000001058">
    <property type="component" value="Unassembled WGS sequence"/>
</dbReference>
<evidence type="ECO:0008006" key="5">
    <source>
        <dbReference type="Google" id="ProtNLM"/>
    </source>
</evidence>
<dbReference type="AlphaFoldDB" id="D8TR14"/>
<dbReference type="GeneID" id="9623446"/>
<dbReference type="FunCoup" id="D8TR14">
    <property type="interactions" value="13"/>
</dbReference>
<dbReference type="KEGG" id="vcn:VOLCADRAFT_104071"/>
<evidence type="ECO:0000256" key="2">
    <source>
        <dbReference type="SAM" id="Phobius"/>
    </source>
</evidence>
<feature type="transmembrane region" description="Helical" evidence="2">
    <location>
        <begin position="73"/>
        <end position="95"/>
    </location>
</feature>
<reference evidence="3 4" key="1">
    <citation type="journal article" date="2010" name="Science">
        <title>Genomic analysis of organismal complexity in the multicellular green alga Volvox carteri.</title>
        <authorList>
            <person name="Prochnik S.E."/>
            <person name="Umen J."/>
            <person name="Nedelcu A.M."/>
            <person name="Hallmann A."/>
            <person name="Miller S.M."/>
            <person name="Nishii I."/>
            <person name="Ferris P."/>
            <person name="Kuo A."/>
            <person name="Mitros T."/>
            <person name="Fritz-Laylin L.K."/>
            <person name="Hellsten U."/>
            <person name="Chapman J."/>
            <person name="Simakov O."/>
            <person name="Rensing S.A."/>
            <person name="Terry A."/>
            <person name="Pangilinan J."/>
            <person name="Kapitonov V."/>
            <person name="Jurka J."/>
            <person name="Salamov A."/>
            <person name="Shapiro H."/>
            <person name="Schmutz J."/>
            <person name="Grimwood J."/>
            <person name="Lindquist E."/>
            <person name="Lucas S."/>
            <person name="Grigoriev I.V."/>
            <person name="Schmitt R."/>
            <person name="Kirk D."/>
            <person name="Rokhsar D.S."/>
        </authorList>
    </citation>
    <scope>NUCLEOTIDE SEQUENCE [LARGE SCALE GENOMIC DNA]</scope>
    <source>
        <strain evidence="4">f. Nagariensis / Eve</strain>
    </source>
</reference>
<keyword evidence="2" id="KW-1133">Transmembrane helix</keyword>
<dbReference type="RefSeq" id="XP_002948877.1">
    <property type="nucleotide sequence ID" value="XM_002948831.1"/>
</dbReference>
<feature type="transmembrane region" description="Helical" evidence="2">
    <location>
        <begin position="101"/>
        <end position="128"/>
    </location>
</feature>
<protein>
    <recommendedName>
        <fullName evidence="5">Glycosyl transferase family 1 domain-containing protein</fullName>
    </recommendedName>
</protein>
<evidence type="ECO:0000256" key="1">
    <source>
        <dbReference type="SAM" id="MobiDB-lite"/>
    </source>
</evidence>
<name>D8TR14_VOLCA</name>
<accession>D8TR14</accession>
<dbReference type="eggNOG" id="ENOG502QQT3">
    <property type="taxonomic scope" value="Eukaryota"/>
</dbReference>
<keyword evidence="2" id="KW-0472">Membrane</keyword>
<proteinExistence type="predicted"/>
<dbReference type="STRING" id="3068.D8TR14"/>
<dbReference type="PANTHER" id="PTHR46656">
    <property type="entry name" value="PUTATIVE-RELATED"/>
    <property type="match status" value="1"/>
</dbReference>
<organism evidence="4">
    <name type="scientific">Volvox carteri f. nagariensis</name>
    <dbReference type="NCBI Taxonomy" id="3068"/>
    <lineage>
        <taxon>Eukaryota</taxon>
        <taxon>Viridiplantae</taxon>
        <taxon>Chlorophyta</taxon>
        <taxon>core chlorophytes</taxon>
        <taxon>Chlorophyceae</taxon>
        <taxon>CS clade</taxon>
        <taxon>Chlamydomonadales</taxon>
        <taxon>Volvocaceae</taxon>
        <taxon>Volvox</taxon>
    </lineage>
</organism>
<dbReference type="Gene3D" id="3.40.50.2000">
    <property type="entry name" value="Glycogen Phosphorylase B"/>
    <property type="match status" value="1"/>
</dbReference>
<dbReference type="EMBL" id="GL378332">
    <property type="protein sequence ID" value="EFJ50257.1"/>
    <property type="molecule type" value="Genomic_DNA"/>
</dbReference>
<dbReference type="PANTHER" id="PTHR46656:SF3">
    <property type="entry name" value="PUTATIVE-RELATED"/>
    <property type="match status" value="1"/>
</dbReference>
<dbReference type="InParanoid" id="D8TR14"/>